<keyword evidence="2" id="KW-1185">Reference proteome</keyword>
<evidence type="ECO:0000313" key="2">
    <source>
        <dbReference type="Proteomes" id="UP000319094"/>
    </source>
</evidence>
<organism evidence="1 2">
    <name type="scientific">Leucobacter komagatae</name>
    <dbReference type="NCBI Taxonomy" id="55969"/>
    <lineage>
        <taxon>Bacteria</taxon>
        <taxon>Bacillati</taxon>
        <taxon>Actinomycetota</taxon>
        <taxon>Actinomycetes</taxon>
        <taxon>Micrococcales</taxon>
        <taxon>Microbacteriaceae</taxon>
        <taxon>Leucobacter</taxon>
    </lineage>
</organism>
<dbReference type="AlphaFoldDB" id="A0A542Y3V7"/>
<proteinExistence type="predicted"/>
<reference evidence="1 2" key="1">
    <citation type="submission" date="2019-06" db="EMBL/GenBank/DDBJ databases">
        <title>Sequencing the genomes of 1000 actinobacteria strains.</title>
        <authorList>
            <person name="Klenk H.-P."/>
        </authorList>
    </citation>
    <scope>NUCLEOTIDE SEQUENCE [LARGE SCALE GENOMIC DNA]</scope>
    <source>
        <strain evidence="1 2">DSM 8803</strain>
    </source>
</reference>
<protein>
    <submittedName>
        <fullName evidence="1">Uncharacterized protein</fullName>
    </submittedName>
</protein>
<evidence type="ECO:0000313" key="1">
    <source>
        <dbReference type="EMBL" id="TQL42749.1"/>
    </source>
</evidence>
<comment type="caution">
    <text evidence="1">The sequence shown here is derived from an EMBL/GenBank/DDBJ whole genome shotgun (WGS) entry which is preliminary data.</text>
</comment>
<name>A0A542Y3V7_9MICO</name>
<dbReference type="EMBL" id="VFON01000001">
    <property type="protein sequence ID" value="TQL42749.1"/>
    <property type="molecule type" value="Genomic_DNA"/>
</dbReference>
<accession>A0A542Y3V7</accession>
<dbReference type="OrthoDB" id="4205081at2"/>
<dbReference type="Proteomes" id="UP000319094">
    <property type="component" value="Unassembled WGS sequence"/>
</dbReference>
<dbReference type="RefSeq" id="WP_141886155.1">
    <property type="nucleotide sequence ID" value="NZ_BAAAUY010000013.1"/>
</dbReference>
<gene>
    <name evidence="1" type="ORF">FB468_0754</name>
</gene>
<sequence>MTWKLMREALRLRFGETELQGSLHYDPAQHALEMLFPDSDSEMLTVDLLASGYVAYPGEVFVRDYSEHSGLPAALVAAGVCGEVEKLSVGPFSSSVSRMRVIAAG</sequence>